<feature type="domain" description="Alcohol dehydrogenase-like C-terminal" evidence="7">
    <location>
        <begin position="180"/>
        <end position="314"/>
    </location>
</feature>
<dbReference type="EMBL" id="QXGC01005016">
    <property type="protein sequence ID" value="KAE9166863.1"/>
    <property type="molecule type" value="Genomic_DNA"/>
</dbReference>
<dbReference type="GO" id="GO:0003939">
    <property type="term" value="F:L-iditol 2-dehydrogenase (NAD+) activity"/>
    <property type="evidence" value="ECO:0007669"/>
    <property type="project" value="TreeGrafter"/>
</dbReference>
<dbReference type="CDD" id="cd05285">
    <property type="entry name" value="sorbitol_DH"/>
    <property type="match status" value="1"/>
</dbReference>
<evidence type="ECO:0000256" key="1">
    <source>
        <dbReference type="ARBA" id="ARBA00001947"/>
    </source>
</evidence>
<dbReference type="InterPro" id="IPR036291">
    <property type="entry name" value="NAD(P)-bd_dom_sf"/>
</dbReference>
<evidence type="ECO:0000256" key="4">
    <source>
        <dbReference type="ARBA" id="ARBA00022833"/>
    </source>
</evidence>
<dbReference type="FunFam" id="3.40.50.720:FF:000068">
    <property type="entry name" value="Sorbitol dehydrogenase"/>
    <property type="match status" value="1"/>
</dbReference>
<keyword evidence="3" id="KW-0479">Metal-binding</keyword>
<evidence type="ECO:0000256" key="6">
    <source>
        <dbReference type="ARBA" id="ARBA00023027"/>
    </source>
</evidence>
<evidence type="ECO:0000313" key="9">
    <source>
        <dbReference type="EMBL" id="KAE9166863.1"/>
    </source>
</evidence>
<comment type="cofactor">
    <cofactor evidence="1">
        <name>Zn(2+)</name>
        <dbReference type="ChEBI" id="CHEBI:29105"/>
    </cofactor>
</comment>
<dbReference type="InterPro" id="IPR045306">
    <property type="entry name" value="SDH-like"/>
</dbReference>
<evidence type="ECO:0000256" key="5">
    <source>
        <dbReference type="ARBA" id="ARBA00023002"/>
    </source>
</evidence>
<dbReference type="InterPro" id="IPR013154">
    <property type="entry name" value="ADH-like_N"/>
</dbReference>
<evidence type="ECO:0000313" key="10">
    <source>
        <dbReference type="Proteomes" id="UP000476176"/>
    </source>
</evidence>
<keyword evidence="6" id="KW-0520">NAD</keyword>
<gene>
    <name evidence="9" type="ORF">PF004_g29021</name>
</gene>
<dbReference type="InterPro" id="IPR013149">
    <property type="entry name" value="ADH-like_C"/>
</dbReference>
<name>A0A6G0MGR8_9STRA</name>
<dbReference type="Pfam" id="PF00107">
    <property type="entry name" value="ADH_zinc_N"/>
    <property type="match status" value="1"/>
</dbReference>
<keyword evidence="4" id="KW-0862">Zinc</keyword>
<keyword evidence="5" id="KW-0560">Oxidoreductase</keyword>
<protein>
    <submittedName>
        <fullName evidence="9">Putative D-xylulose reductase A</fullName>
    </submittedName>
</protein>
<evidence type="ECO:0000259" key="8">
    <source>
        <dbReference type="Pfam" id="PF08240"/>
    </source>
</evidence>
<feature type="domain" description="Alcohol dehydrogenase-like N-terminal" evidence="8">
    <location>
        <begin position="29"/>
        <end position="140"/>
    </location>
</feature>
<dbReference type="PANTHER" id="PTHR43161">
    <property type="entry name" value="SORBITOL DEHYDROGENASE"/>
    <property type="match status" value="1"/>
</dbReference>
<dbReference type="AlphaFoldDB" id="A0A6G0MGR8"/>
<sequence length="355" mass="38118">MSTQNPSFVLEKVGVVRYEDRPVPTITNPHDVIVNVRYTGICGSDVHYYTARQHRQVRGGEAHGAGPRVRRRRARCRVGGQVAQPGDQVAMEPGVPCRRCVRCLEGNYNLCPDMSFAATPPIDGTLAKFYVMPEDFCYKLLPHVSMQEGALLEPTAVAVHFCRLAKVSPGDSVVVFGVGPVGLLACKVAHHVFGATTVVGVDVNEARLAFAKEHGATHVFQSKAGLTPQETANKIIEECGLGEGADIVIDASGAEPCIQAAVYVARNGGSYTQGGMGKTDVMFPIGILCGKELHVTGSFRYSAGDYQLALDMIASGKLSVKELISKTVPFEEAKEAFENVKCGNGVKWLIEGPKN</sequence>
<comment type="similarity">
    <text evidence="2">Belongs to the zinc-containing alcohol dehydrogenase family.</text>
</comment>
<reference evidence="9 10" key="1">
    <citation type="submission" date="2018-09" db="EMBL/GenBank/DDBJ databases">
        <title>Genomic investigation of the strawberry pathogen Phytophthora fragariae indicates pathogenicity is determined by transcriptional variation in three key races.</title>
        <authorList>
            <person name="Adams T.M."/>
            <person name="Armitage A.D."/>
            <person name="Sobczyk M.K."/>
            <person name="Bates H.J."/>
            <person name="Dunwell J.M."/>
            <person name="Nellist C.F."/>
            <person name="Harrison R.J."/>
        </authorList>
    </citation>
    <scope>NUCLEOTIDE SEQUENCE [LARGE SCALE GENOMIC DNA]</scope>
    <source>
        <strain evidence="9 10">BC-23</strain>
    </source>
</reference>
<dbReference type="Pfam" id="PF08240">
    <property type="entry name" value="ADH_N"/>
    <property type="match status" value="1"/>
</dbReference>
<dbReference type="GO" id="GO:0006062">
    <property type="term" value="P:sorbitol catabolic process"/>
    <property type="evidence" value="ECO:0007669"/>
    <property type="project" value="TreeGrafter"/>
</dbReference>
<dbReference type="InterPro" id="IPR011032">
    <property type="entry name" value="GroES-like_sf"/>
</dbReference>
<evidence type="ECO:0000259" key="7">
    <source>
        <dbReference type="Pfam" id="PF00107"/>
    </source>
</evidence>
<dbReference type="Proteomes" id="UP000476176">
    <property type="component" value="Unassembled WGS sequence"/>
</dbReference>
<evidence type="ECO:0000256" key="3">
    <source>
        <dbReference type="ARBA" id="ARBA00022723"/>
    </source>
</evidence>
<dbReference type="Gene3D" id="3.40.50.720">
    <property type="entry name" value="NAD(P)-binding Rossmann-like Domain"/>
    <property type="match status" value="1"/>
</dbReference>
<dbReference type="PANTHER" id="PTHR43161:SF9">
    <property type="entry name" value="SORBITOL DEHYDROGENASE"/>
    <property type="match status" value="1"/>
</dbReference>
<dbReference type="Gene3D" id="3.90.180.10">
    <property type="entry name" value="Medium-chain alcohol dehydrogenases, catalytic domain"/>
    <property type="match status" value="1"/>
</dbReference>
<dbReference type="SUPFAM" id="SSF50129">
    <property type="entry name" value="GroES-like"/>
    <property type="match status" value="1"/>
</dbReference>
<comment type="caution">
    <text evidence="9">The sequence shown here is derived from an EMBL/GenBank/DDBJ whole genome shotgun (WGS) entry which is preliminary data.</text>
</comment>
<dbReference type="SUPFAM" id="SSF51735">
    <property type="entry name" value="NAD(P)-binding Rossmann-fold domains"/>
    <property type="match status" value="1"/>
</dbReference>
<organism evidence="9 10">
    <name type="scientific">Phytophthora fragariae</name>
    <dbReference type="NCBI Taxonomy" id="53985"/>
    <lineage>
        <taxon>Eukaryota</taxon>
        <taxon>Sar</taxon>
        <taxon>Stramenopiles</taxon>
        <taxon>Oomycota</taxon>
        <taxon>Peronosporomycetes</taxon>
        <taxon>Peronosporales</taxon>
        <taxon>Peronosporaceae</taxon>
        <taxon>Phytophthora</taxon>
    </lineage>
</organism>
<dbReference type="GO" id="GO:0046872">
    <property type="term" value="F:metal ion binding"/>
    <property type="evidence" value="ECO:0007669"/>
    <property type="project" value="UniProtKB-KW"/>
</dbReference>
<accession>A0A6G0MGR8</accession>
<proteinExistence type="inferred from homology"/>
<evidence type="ECO:0000256" key="2">
    <source>
        <dbReference type="ARBA" id="ARBA00008072"/>
    </source>
</evidence>